<dbReference type="OrthoDB" id="8678477at2"/>
<evidence type="ECO:0000256" key="2">
    <source>
        <dbReference type="SAM" id="SignalP"/>
    </source>
</evidence>
<dbReference type="SUPFAM" id="SSF53850">
    <property type="entry name" value="Periplasmic binding protein-like II"/>
    <property type="match status" value="1"/>
</dbReference>
<evidence type="ECO:0000256" key="1">
    <source>
        <dbReference type="ARBA" id="ARBA00006987"/>
    </source>
</evidence>
<feature type="signal peptide" evidence="2">
    <location>
        <begin position="1"/>
        <end position="22"/>
    </location>
</feature>
<dbReference type="PIRSF" id="PIRSF017082">
    <property type="entry name" value="YflP"/>
    <property type="match status" value="1"/>
</dbReference>
<proteinExistence type="inferred from homology"/>
<gene>
    <name evidence="3" type="ORF">EDC26_12229</name>
</gene>
<dbReference type="PANTHER" id="PTHR42928:SF5">
    <property type="entry name" value="BLR1237 PROTEIN"/>
    <property type="match status" value="1"/>
</dbReference>
<dbReference type="AlphaFoldDB" id="A0A4R3LMY5"/>
<dbReference type="Gene3D" id="3.40.190.150">
    <property type="entry name" value="Bordetella uptake gene, domain 1"/>
    <property type="match status" value="1"/>
</dbReference>
<dbReference type="Pfam" id="PF03401">
    <property type="entry name" value="TctC"/>
    <property type="match status" value="1"/>
</dbReference>
<dbReference type="RefSeq" id="WP_132585671.1">
    <property type="nucleotide sequence ID" value="NZ_SMAJ01000022.1"/>
</dbReference>
<keyword evidence="2" id="KW-0732">Signal</keyword>
<dbReference type="InterPro" id="IPR042100">
    <property type="entry name" value="Bug_dom1"/>
</dbReference>
<comment type="similarity">
    <text evidence="1">Belongs to the UPF0065 (bug) family.</text>
</comment>
<accession>A0A4R3LMY5</accession>
<dbReference type="Gene3D" id="3.40.190.10">
    <property type="entry name" value="Periplasmic binding protein-like II"/>
    <property type="match status" value="1"/>
</dbReference>
<evidence type="ECO:0000313" key="4">
    <source>
        <dbReference type="Proteomes" id="UP000295525"/>
    </source>
</evidence>
<dbReference type="PANTHER" id="PTHR42928">
    <property type="entry name" value="TRICARBOXYLATE-BINDING PROTEIN"/>
    <property type="match status" value="1"/>
</dbReference>
<dbReference type="InterPro" id="IPR005064">
    <property type="entry name" value="BUG"/>
</dbReference>
<dbReference type="Proteomes" id="UP000295525">
    <property type="component" value="Unassembled WGS sequence"/>
</dbReference>
<keyword evidence="3" id="KW-0675">Receptor</keyword>
<keyword evidence="4" id="KW-1185">Reference proteome</keyword>
<organism evidence="3 4">
    <name type="scientific">Paralcaligenes ureilyticus</name>
    <dbReference type="NCBI Taxonomy" id="627131"/>
    <lineage>
        <taxon>Bacteria</taxon>
        <taxon>Pseudomonadati</taxon>
        <taxon>Pseudomonadota</taxon>
        <taxon>Betaproteobacteria</taxon>
        <taxon>Burkholderiales</taxon>
        <taxon>Alcaligenaceae</taxon>
        <taxon>Paralcaligenes</taxon>
    </lineage>
</organism>
<comment type="caution">
    <text evidence="3">The sequence shown here is derived from an EMBL/GenBank/DDBJ whole genome shotgun (WGS) entry which is preliminary data.</text>
</comment>
<dbReference type="CDD" id="cd13578">
    <property type="entry name" value="PBP2_Bug27"/>
    <property type="match status" value="1"/>
</dbReference>
<reference evidence="3 4" key="1">
    <citation type="submission" date="2019-03" db="EMBL/GenBank/DDBJ databases">
        <title>Genomic Encyclopedia of Type Strains, Phase IV (KMG-IV): sequencing the most valuable type-strain genomes for metagenomic binning, comparative biology and taxonomic classification.</title>
        <authorList>
            <person name="Goeker M."/>
        </authorList>
    </citation>
    <scope>NUCLEOTIDE SEQUENCE [LARGE SCALE GENOMIC DNA]</scope>
    <source>
        <strain evidence="3 4">DSM 24591</strain>
    </source>
</reference>
<sequence length="320" mass="33463">MFNLIRIALAALLAAVCSLSYAADWPSRPVTLIVPFTSATGIDLIARRLSAELPKKLGQPFVVENLAGASGNIGTEKAARARPDGYTFLVTVSTLVMNRTLYKLPYDPVKDFAPVGQTSWGTLVLVTGPSNPVHSVAGLVAAAKAEPGKLTYGSPGVGTPHHLAMALLDGLTGIRMLHVPYKGTAGAVQDMLGGRLDYMFLPIHVALPQIKAGKLKAIAVGSPNRVAQLPEIPTLGEAGLKGANVDMWYGVLAPKGTPAAIIEKMNKAVNEVLASPATAVAFESQGMVPAASTPDQFGALIVKDDARWAEVIKDAKITAN</sequence>
<dbReference type="EMBL" id="SMAJ01000022">
    <property type="protein sequence ID" value="TCT01770.1"/>
    <property type="molecule type" value="Genomic_DNA"/>
</dbReference>
<feature type="chain" id="PRO_5020271935" evidence="2">
    <location>
        <begin position="23"/>
        <end position="320"/>
    </location>
</feature>
<name>A0A4R3LMY5_9BURK</name>
<evidence type="ECO:0000313" key="3">
    <source>
        <dbReference type="EMBL" id="TCT01770.1"/>
    </source>
</evidence>
<protein>
    <submittedName>
        <fullName evidence="3">Tripartite-type tricarboxylate transporter receptor subunit TctC</fullName>
    </submittedName>
</protein>